<evidence type="ECO:0000313" key="3">
    <source>
        <dbReference type="Proteomes" id="UP000604273"/>
    </source>
</evidence>
<reference evidence="2" key="2">
    <citation type="submission" date="2020-05" db="EMBL/GenBank/DDBJ databases">
        <authorList>
            <person name="Kim H.-S."/>
            <person name="Proctor R.H."/>
            <person name="Brown D.W."/>
        </authorList>
    </citation>
    <scope>NUCLEOTIDE SEQUENCE</scope>
    <source>
        <strain evidence="2">NRRL 45417</strain>
    </source>
</reference>
<dbReference type="Pfam" id="PF00069">
    <property type="entry name" value="Pkinase"/>
    <property type="match status" value="1"/>
</dbReference>
<accession>A0A8H4SUV6</accession>
<dbReference type="EMBL" id="JABFAI010000342">
    <property type="protein sequence ID" value="KAF4946004.1"/>
    <property type="molecule type" value="Genomic_DNA"/>
</dbReference>
<dbReference type="GO" id="GO:0004674">
    <property type="term" value="F:protein serine/threonine kinase activity"/>
    <property type="evidence" value="ECO:0007669"/>
    <property type="project" value="TreeGrafter"/>
</dbReference>
<dbReference type="SUPFAM" id="SSF56112">
    <property type="entry name" value="Protein kinase-like (PK-like)"/>
    <property type="match status" value="1"/>
</dbReference>
<gene>
    <name evidence="2" type="ORF">FGADI_11507</name>
</gene>
<dbReference type="GO" id="GO:0005524">
    <property type="term" value="F:ATP binding"/>
    <property type="evidence" value="ECO:0007669"/>
    <property type="project" value="InterPro"/>
</dbReference>
<dbReference type="Proteomes" id="UP000604273">
    <property type="component" value="Unassembled WGS sequence"/>
</dbReference>
<keyword evidence="3" id="KW-1185">Reference proteome</keyword>
<dbReference type="AlphaFoldDB" id="A0A8H4SUV6"/>
<organism evidence="2 3">
    <name type="scientific">Fusarium gaditjirri</name>
    <dbReference type="NCBI Taxonomy" id="282569"/>
    <lineage>
        <taxon>Eukaryota</taxon>
        <taxon>Fungi</taxon>
        <taxon>Dikarya</taxon>
        <taxon>Ascomycota</taxon>
        <taxon>Pezizomycotina</taxon>
        <taxon>Sordariomycetes</taxon>
        <taxon>Hypocreomycetidae</taxon>
        <taxon>Hypocreales</taxon>
        <taxon>Nectriaceae</taxon>
        <taxon>Fusarium</taxon>
        <taxon>Fusarium nisikadoi species complex</taxon>
    </lineage>
</organism>
<dbReference type="OrthoDB" id="1046782at2759"/>
<feature type="domain" description="Protein kinase" evidence="1">
    <location>
        <begin position="208"/>
        <end position="553"/>
    </location>
</feature>
<dbReference type="PANTHER" id="PTHR24359:SF37">
    <property type="entry name" value="PROTEIN KINASE DOMAIN-CONTAINING PROTEIN"/>
    <property type="match status" value="1"/>
</dbReference>
<evidence type="ECO:0000259" key="1">
    <source>
        <dbReference type="PROSITE" id="PS50011"/>
    </source>
</evidence>
<dbReference type="CDD" id="cd00180">
    <property type="entry name" value="PKc"/>
    <property type="match status" value="1"/>
</dbReference>
<reference evidence="2" key="1">
    <citation type="journal article" date="2020" name="BMC Genomics">
        <title>Correction to: Identification and distribution of gene clusters required for synthesis of sphingolipid metabolism inhibitors in diverse species of the filamentous fungus Fusarium.</title>
        <authorList>
            <person name="Kim H.S."/>
            <person name="Lohmar J.M."/>
            <person name="Busman M."/>
            <person name="Brown D.W."/>
            <person name="Naumann T.A."/>
            <person name="Divon H.H."/>
            <person name="Lysoe E."/>
            <person name="Uhlig S."/>
            <person name="Proctor R.H."/>
        </authorList>
    </citation>
    <scope>NUCLEOTIDE SEQUENCE</scope>
    <source>
        <strain evidence="2">NRRL 45417</strain>
    </source>
</reference>
<protein>
    <recommendedName>
        <fullName evidence="1">Protein kinase domain-containing protein</fullName>
    </recommendedName>
</protein>
<proteinExistence type="predicted"/>
<dbReference type="SMART" id="SM00220">
    <property type="entry name" value="S_TKc"/>
    <property type="match status" value="1"/>
</dbReference>
<dbReference type="InterPro" id="IPR000719">
    <property type="entry name" value="Prot_kinase_dom"/>
</dbReference>
<dbReference type="Gene3D" id="1.10.510.10">
    <property type="entry name" value="Transferase(Phosphotransferase) domain 1"/>
    <property type="match status" value="2"/>
</dbReference>
<name>A0A8H4SUV6_9HYPO</name>
<dbReference type="PROSITE" id="PS50011">
    <property type="entry name" value="PROTEIN_KINASE_DOM"/>
    <property type="match status" value="1"/>
</dbReference>
<dbReference type="PANTHER" id="PTHR24359">
    <property type="entry name" value="SERINE/THREONINE-PROTEIN KINASE SBK1"/>
    <property type="match status" value="1"/>
</dbReference>
<sequence length="587" mass="67383">MGSAASWRVPTSVPQAPDHLSIRIEKPLDAAWKLPEIKLTRSDSDKRTRPVDESSSQITQFVASDADDVVSVSDWGLAAATNHFNDSHFHNQDYSKLIEEVGGWDEVHHQLWLRNLAGIPFIMRKYLVNFTRAGIYDSNLPLKPSTKSQRSFESQKTNTINTSLFKGWARTDVDLFYIYQKMFCIPFFDFQHNNLCFYTLGADVRLPWQVLEHKSTGGSGTVYKLQIHPGHHNFRSESQDSHEMTYFALKKIDWINRKAYREELEALQRSRAQITQDRHLIRLLLALQHGERLYLLFEWADGNLLNLWDEVPYKDPSGSAIQRWAVSQCFGVANAVRRIHGLTTGQIQRRSSSPNEVTDKIKEWGRHGDIKPSNILWFKKYKGDDNVLVVSDLGLTRYHSLHTKSLVPRIDGYTSAYAAPELELNQPISQKYDIWSLGCVFLEFCIWYVKGNDAVIGFGLELGEQHESDISNFDYDNYFIIKTEENGKKSAQLKPAVTTWIADLRDIARDSDFVLKMLELIQHRMLVVDVEKRSSISLVCREISDIRSSLPKLPKLEHTEDLLLGIGVGAEQFEALSTFAGMRRWKE</sequence>
<comment type="caution">
    <text evidence="2">The sequence shown here is derived from an EMBL/GenBank/DDBJ whole genome shotgun (WGS) entry which is preliminary data.</text>
</comment>
<evidence type="ECO:0000313" key="2">
    <source>
        <dbReference type="EMBL" id="KAF4946004.1"/>
    </source>
</evidence>
<dbReference type="InterPro" id="IPR011009">
    <property type="entry name" value="Kinase-like_dom_sf"/>
</dbReference>